<protein>
    <recommendedName>
        <fullName evidence="4">Immunoglobulin I-set domain-containing protein</fullName>
    </recommendedName>
</protein>
<name>A0A2P4ZSQ5_9HYPO</name>
<evidence type="ECO:0008006" key="4">
    <source>
        <dbReference type="Google" id="ProtNLM"/>
    </source>
</evidence>
<dbReference type="AlphaFoldDB" id="A0A2P4ZSQ5"/>
<gene>
    <name evidence="2" type="ORF">TGAM01_v203713</name>
</gene>
<evidence type="ECO:0000313" key="3">
    <source>
        <dbReference type="Proteomes" id="UP000054821"/>
    </source>
</evidence>
<organism evidence="2 3">
    <name type="scientific">Trichoderma gamsii</name>
    <dbReference type="NCBI Taxonomy" id="398673"/>
    <lineage>
        <taxon>Eukaryota</taxon>
        <taxon>Fungi</taxon>
        <taxon>Dikarya</taxon>
        <taxon>Ascomycota</taxon>
        <taxon>Pezizomycotina</taxon>
        <taxon>Sordariomycetes</taxon>
        <taxon>Hypocreomycetidae</taxon>
        <taxon>Hypocreales</taxon>
        <taxon>Hypocreaceae</taxon>
        <taxon>Trichoderma</taxon>
    </lineage>
</organism>
<proteinExistence type="predicted"/>
<dbReference type="GeneID" id="29986081"/>
<accession>A0A2P4ZSQ5</accession>
<evidence type="ECO:0000256" key="1">
    <source>
        <dbReference type="SAM" id="MobiDB-lite"/>
    </source>
</evidence>
<dbReference type="Proteomes" id="UP000054821">
    <property type="component" value="Unassembled WGS sequence"/>
</dbReference>
<feature type="compositionally biased region" description="Basic and acidic residues" evidence="1">
    <location>
        <begin position="114"/>
        <end position="126"/>
    </location>
</feature>
<feature type="compositionally biased region" description="Polar residues" evidence="1">
    <location>
        <begin position="90"/>
        <end position="101"/>
    </location>
</feature>
<dbReference type="EMBL" id="JPDN02000010">
    <property type="protein sequence ID" value="PON27332.1"/>
    <property type="molecule type" value="Genomic_DNA"/>
</dbReference>
<feature type="region of interest" description="Disordered" evidence="1">
    <location>
        <begin position="164"/>
        <end position="255"/>
    </location>
</feature>
<sequence>MPIRNPFTRRPGAVVPADDGVYADREHNYPGFERVDIVGSKASSVLSIRSARSQDTGEYKMSVVNDSGVYLPVGFCATLTGTRLHPSAQTANSVLCEQPSPSEEKSQWPRRHLSSRESSDSSGEIEHFSISRESFDSYRRSFDISARSPVSAYDIPTRQSLDSARFSRMPRSAINRNSVQLPTADEGFEDVGLEDQKQQPRKRGFFSRLTESEEKDPSPAPSGVSRFLIPGRKRAQSGQGSELSPMEHTPVSTKD</sequence>
<dbReference type="RefSeq" id="XP_024405970.1">
    <property type="nucleotide sequence ID" value="XM_024549265.1"/>
</dbReference>
<reference evidence="2 3" key="1">
    <citation type="journal article" date="2016" name="Genome Announc.">
        <title>Draft Whole-Genome Sequence of Trichoderma gamsii T6085, a Promising Biocontrol Agent of Fusarium Head Blight on Wheat.</title>
        <authorList>
            <person name="Baroncelli R."/>
            <person name="Zapparata A."/>
            <person name="Piaggeschi G."/>
            <person name="Sarrocco S."/>
            <person name="Vannacci G."/>
        </authorList>
    </citation>
    <scope>NUCLEOTIDE SEQUENCE [LARGE SCALE GENOMIC DNA]</scope>
    <source>
        <strain evidence="2 3">T6085</strain>
    </source>
</reference>
<feature type="region of interest" description="Disordered" evidence="1">
    <location>
        <begin position="90"/>
        <end position="126"/>
    </location>
</feature>
<keyword evidence="3" id="KW-1185">Reference proteome</keyword>
<evidence type="ECO:0000313" key="2">
    <source>
        <dbReference type="EMBL" id="PON27332.1"/>
    </source>
</evidence>
<comment type="caution">
    <text evidence="2">The sequence shown here is derived from an EMBL/GenBank/DDBJ whole genome shotgun (WGS) entry which is preliminary data.</text>
</comment>